<name>X1MWE8_9ZZZZ</name>
<dbReference type="InterPro" id="IPR042188">
    <property type="entry name" value="MmgE/PrpD_sf_2"/>
</dbReference>
<proteinExistence type="predicted"/>
<dbReference type="GO" id="GO:0016829">
    <property type="term" value="F:lyase activity"/>
    <property type="evidence" value="ECO:0007669"/>
    <property type="project" value="InterPro"/>
</dbReference>
<dbReference type="Pfam" id="PF19305">
    <property type="entry name" value="MmgE_PrpD_C"/>
    <property type="match status" value="1"/>
</dbReference>
<feature type="non-terminal residue" evidence="2">
    <location>
        <position position="107"/>
    </location>
</feature>
<dbReference type="InterPro" id="IPR005656">
    <property type="entry name" value="MmgE_PrpD"/>
</dbReference>
<evidence type="ECO:0000313" key="2">
    <source>
        <dbReference type="EMBL" id="GAI10704.1"/>
    </source>
</evidence>
<dbReference type="InterPro" id="IPR036148">
    <property type="entry name" value="MmgE/PrpD_sf"/>
</dbReference>
<reference evidence="2" key="1">
    <citation type="journal article" date="2014" name="Front. Microbiol.">
        <title>High frequency of phylogenetically diverse reductive dehalogenase-homologous genes in deep subseafloor sedimentary metagenomes.</title>
        <authorList>
            <person name="Kawai M."/>
            <person name="Futagami T."/>
            <person name="Toyoda A."/>
            <person name="Takaki Y."/>
            <person name="Nishi S."/>
            <person name="Hori S."/>
            <person name="Arai W."/>
            <person name="Tsubouchi T."/>
            <person name="Morono Y."/>
            <person name="Uchiyama I."/>
            <person name="Ito T."/>
            <person name="Fujiyama A."/>
            <person name="Inagaki F."/>
            <person name="Takami H."/>
        </authorList>
    </citation>
    <scope>NUCLEOTIDE SEQUENCE</scope>
    <source>
        <strain evidence="2">Expedition CK06-06</strain>
    </source>
</reference>
<dbReference type="InterPro" id="IPR045337">
    <property type="entry name" value="MmgE_PrpD_C"/>
</dbReference>
<dbReference type="PANTHER" id="PTHR16943:SF8">
    <property type="entry name" value="2-METHYLCITRATE DEHYDRATASE"/>
    <property type="match status" value="1"/>
</dbReference>
<feature type="domain" description="MmgE/PrpD C-terminal" evidence="1">
    <location>
        <begin position="2"/>
        <end position="104"/>
    </location>
</feature>
<evidence type="ECO:0000259" key="1">
    <source>
        <dbReference type="Pfam" id="PF19305"/>
    </source>
</evidence>
<protein>
    <recommendedName>
        <fullName evidence="1">MmgE/PrpD C-terminal domain-containing protein</fullName>
    </recommendedName>
</protein>
<dbReference type="AlphaFoldDB" id="X1MWE8"/>
<dbReference type="EMBL" id="BARV01013023">
    <property type="protein sequence ID" value="GAI10704.1"/>
    <property type="molecule type" value="Genomic_DNA"/>
</dbReference>
<dbReference type="SUPFAM" id="SSF103378">
    <property type="entry name" value="2-methylcitrate dehydratase PrpD"/>
    <property type="match status" value="1"/>
</dbReference>
<dbReference type="Gene3D" id="3.30.1330.120">
    <property type="entry name" value="2-methylcitrate dehydratase PrpD"/>
    <property type="match status" value="1"/>
</dbReference>
<organism evidence="2">
    <name type="scientific">marine sediment metagenome</name>
    <dbReference type="NCBI Taxonomy" id="412755"/>
    <lineage>
        <taxon>unclassified sequences</taxon>
        <taxon>metagenomes</taxon>
        <taxon>ecological metagenomes</taxon>
    </lineage>
</organism>
<accession>X1MWE8</accession>
<dbReference type="PANTHER" id="PTHR16943">
    <property type="entry name" value="2-METHYLCITRATE DEHYDRATASE-RELATED"/>
    <property type="match status" value="1"/>
</dbReference>
<comment type="caution">
    <text evidence="2">The sequence shown here is derived from an EMBL/GenBank/DDBJ whole genome shotgun (WGS) entry which is preliminary data.</text>
</comment>
<gene>
    <name evidence="2" type="ORF">S06H3_23792</name>
</gene>
<sequence length="107" mass="11765">MDASLSIPFIVATAIAKRRVNISSFIPESLNDPITLEVAQKVMTKFDPKLNAPIPNGARPGVVTIKTKSGKSYSKRVDFPYGHPKNPMTTDDLLEKFRDCVSYAAKP</sequence>